<proteinExistence type="predicted"/>
<feature type="compositionally biased region" description="Polar residues" evidence="1">
    <location>
        <begin position="1"/>
        <end position="10"/>
    </location>
</feature>
<dbReference type="Proteomes" id="UP001153069">
    <property type="component" value="Unassembled WGS sequence"/>
</dbReference>
<keyword evidence="4" id="KW-1185">Reference proteome</keyword>
<comment type="caution">
    <text evidence="3">The sequence shown here is derived from an EMBL/GenBank/DDBJ whole genome shotgun (WGS) entry which is preliminary data.</text>
</comment>
<sequence>MASENPTGNSGEEAKQGESSAAQEREFVNQGLRLWEQSRTQWLGHQNSSNHSNRADGKSDTDSTARPAAVPIEVDEIIEVVFAMPRQTATEDEPPRFPRSIPLVQMVDILVDLWEAEGLDI</sequence>
<name>A0A9N8E4S8_9STRA</name>
<dbReference type="PANTHER" id="PTHR33373">
    <property type="entry name" value="OS07G0479600 PROTEIN"/>
    <property type="match status" value="1"/>
</dbReference>
<feature type="compositionally biased region" description="Basic and acidic residues" evidence="1">
    <location>
        <begin position="53"/>
        <end position="63"/>
    </location>
</feature>
<feature type="compositionally biased region" description="Polar residues" evidence="1">
    <location>
        <begin position="37"/>
        <end position="52"/>
    </location>
</feature>
<evidence type="ECO:0000259" key="2">
    <source>
        <dbReference type="Pfam" id="PF13259"/>
    </source>
</evidence>
<dbReference type="OrthoDB" id="1896025at2759"/>
<evidence type="ECO:0000256" key="1">
    <source>
        <dbReference type="SAM" id="MobiDB-lite"/>
    </source>
</evidence>
<accession>A0A9N8E4S8</accession>
<dbReference type="PANTHER" id="PTHR33373:SF34">
    <property type="entry name" value="DUF4050 DOMAIN-CONTAINING PROTEIN"/>
    <property type="match status" value="1"/>
</dbReference>
<reference evidence="3" key="1">
    <citation type="submission" date="2020-06" db="EMBL/GenBank/DDBJ databases">
        <authorList>
            <consortium name="Plant Systems Biology data submission"/>
        </authorList>
    </citation>
    <scope>NUCLEOTIDE SEQUENCE</scope>
    <source>
        <strain evidence="3">D6</strain>
    </source>
</reference>
<dbReference type="EMBL" id="CAICTM010000650">
    <property type="protein sequence ID" value="CAB9514398.1"/>
    <property type="molecule type" value="Genomic_DNA"/>
</dbReference>
<organism evidence="3 4">
    <name type="scientific">Seminavis robusta</name>
    <dbReference type="NCBI Taxonomy" id="568900"/>
    <lineage>
        <taxon>Eukaryota</taxon>
        <taxon>Sar</taxon>
        <taxon>Stramenopiles</taxon>
        <taxon>Ochrophyta</taxon>
        <taxon>Bacillariophyta</taxon>
        <taxon>Bacillariophyceae</taxon>
        <taxon>Bacillariophycidae</taxon>
        <taxon>Naviculales</taxon>
        <taxon>Naviculaceae</taxon>
        <taxon>Seminavis</taxon>
    </lineage>
</organism>
<feature type="region of interest" description="Disordered" evidence="1">
    <location>
        <begin position="1"/>
        <end position="70"/>
    </location>
</feature>
<dbReference type="InterPro" id="IPR025124">
    <property type="entry name" value="Gag1-like_clamp"/>
</dbReference>
<dbReference type="Pfam" id="PF13259">
    <property type="entry name" value="clamp_Gag1-like"/>
    <property type="match status" value="1"/>
</dbReference>
<feature type="domain" description="Gag1-like clamp" evidence="2">
    <location>
        <begin position="10"/>
        <end position="72"/>
    </location>
</feature>
<evidence type="ECO:0000313" key="4">
    <source>
        <dbReference type="Proteomes" id="UP001153069"/>
    </source>
</evidence>
<gene>
    <name evidence="3" type="ORF">SEMRO_651_G181540.1</name>
</gene>
<dbReference type="AlphaFoldDB" id="A0A9N8E4S8"/>
<protein>
    <submittedName>
        <fullName evidence="3">Inherit from NOG: expressed protein</fullName>
    </submittedName>
</protein>
<evidence type="ECO:0000313" key="3">
    <source>
        <dbReference type="EMBL" id="CAB9514398.1"/>
    </source>
</evidence>